<sequence length="200" mass="22224">MKLLSNPVVCVALGLLLGVGTGIGVFWSEAMKLARVVRAEQTVAHEPVRPEKPWDFWTLEIENLAAELKDQKAALAVREQAVAAREERFSADQRELEKTRKQIEALRVEAVGTLVEFEAEESKNLKTLAKTYSELTPKAAVGILQKLDETTAVKILYLMKSDVVSPILQEMGSSPDPELTKRAAQFTDRLRLVKAAKRTP</sequence>
<feature type="coiled-coil region" evidence="1">
    <location>
        <begin position="61"/>
        <end position="109"/>
    </location>
</feature>
<evidence type="ECO:0000313" key="3">
    <source>
        <dbReference type="Proteomes" id="UP000315648"/>
    </source>
</evidence>
<reference evidence="2 3" key="1">
    <citation type="submission" date="2019-07" db="EMBL/GenBank/DDBJ databases">
        <title>Description of 53C-WASEF.</title>
        <authorList>
            <person name="Pitt A."/>
            <person name="Hahn M.W."/>
        </authorList>
    </citation>
    <scope>NUCLEOTIDE SEQUENCE [LARGE SCALE GENOMIC DNA]</scope>
    <source>
        <strain evidence="2 3">53C-WASEF</strain>
    </source>
</reference>
<proteinExistence type="predicted"/>
<keyword evidence="1" id="KW-0175">Coiled coil</keyword>
<accession>A0A556QPS9</accession>
<protein>
    <recommendedName>
        <fullName evidence="4">Magnesium transporter MgtE intracellular domain-containing protein</fullName>
    </recommendedName>
</protein>
<evidence type="ECO:0008006" key="4">
    <source>
        <dbReference type="Google" id="ProtNLM"/>
    </source>
</evidence>
<evidence type="ECO:0000256" key="1">
    <source>
        <dbReference type="SAM" id="Coils"/>
    </source>
</evidence>
<name>A0A556QPS9_9BACT</name>
<dbReference type="AlphaFoldDB" id="A0A556QPS9"/>
<dbReference type="Proteomes" id="UP000315648">
    <property type="component" value="Unassembled WGS sequence"/>
</dbReference>
<dbReference type="OrthoDB" id="193297at2"/>
<organism evidence="2 3">
    <name type="scientific">Rariglobus hedericola</name>
    <dbReference type="NCBI Taxonomy" id="2597822"/>
    <lineage>
        <taxon>Bacteria</taxon>
        <taxon>Pseudomonadati</taxon>
        <taxon>Verrucomicrobiota</taxon>
        <taxon>Opitutia</taxon>
        <taxon>Opitutales</taxon>
        <taxon>Opitutaceae</taxon>
        <taxon>Rariglobus</taxon>
    </lineage>
</organism>
<comment type="caution">
    <text evidence="2">The sequence shown here is derived from an EMBL/GenBank/DDBJ whole genome shotgun (WGS) entry which is preliminary data.</text>
</comment>
<dbReference type="EMBL" id="VMBG01000001">
    <property type="protein sequence ID" value="TSJ78654.1"/>
    <property type="molecule type" value="Genomic_DNA"/>
</dbReference>
<gene>
    <name evidence="2" type="ORF">FPL22_04940</name>
</gene>
<evidence type="ECO:0000313" key="2">
    <source>
        <dbReference type="EMBL" id="TSJ78654.1"/>
    </source>
</evidence>
<keyword evidence="3" id="KW-1185">Reference proteome</keyword>
<dbReference type="RefSeq" id="WP_144228995.1">
    <property type="nucleotide sequence ID" value="NZ_CBCRVV010000002.1"/>
</dbReference>
<dbReference type="SUPFAM" id="SSF158791">
    <property type="entry name" value="MgtE N-terminal domain-like"/>
    <property type="match status" value="1"/>
</dbReference>